<name>A0A7J6S0S5_PEROL</name>
<comment type="caution">
    <text evidence="1">The sequence shown here is derived from an EMBL/GenBank/DDBJ whole genome shotgun (WGS) entry which is preliminary data.</text>
</comment>
<organism evidence="1 2">
    <name type="scientific">Perkinsus olseni</name>
    <name type="common">Perkinsus atlanticus</name>
    <dbReference type="NCBI Taxonomy" id="32597"/>
    <lineage>
        <taxon>Eukaryota</taxon>
        <taxon>Sar</taxon>
        <taxon>Alveolata</taxon>
        <taxon>Perkinsozoa</taxon>
        <taxon>Perkinsea</taxon>
        <taxon>Perkinsida</taxon>
        <taxon>Perkinsidae</taxon>
        <taxon>Perkinsus</taxon>
    </lineage>
</organism>
<sequence>MISSFDYLPGGRSEVILFTPEWLQEQGRCALIARRFGASAAILGGSSDLSQDISFPWEASVGAVFSEKESQYVIDYATLGETTTSYRRSYLLPIWRPISGINTLWWLTEPSGLPFTHKLPKTRGLTCEEAILEWGRGLLQKTQDFADENATVLAVARKALRESQLREDREARAKSYTHVLGPSQSSLHSTITLIKKRRKKGSLVSSIKFVDNSAPSHVIDIPLLSKNLDLMRYWTGTTKQRDADRTELILRTTQWGFNVADDGISESEHENLAAAATIAVAAGWHGRLDPRKRRK</sequence>
<accession>A0A7J6S0S5</accession>
<dbReference type="AlphaFoldDB" id="A0A7J6S0S5"/>
<evidence type="ECO:0000313" key="1">
    <source>
        <dbReference type="EMBL" id="KAF4726539.1"/>
    </source>
</evidence>
<proteinExistence type="predicted"/>
<evidence type="ECO:0000313" key="2">
    <source>
        <dbReference type="Proteomes" id="UP000574390"/>
    </source>
</evidence>
<dbReference type="EMBL" id="JABANM010018173">
    <property type="protein sequence ID" value="KAF4726539.1"/>
    <property type="molecule type" value="Genomic_DNA"/>
</dbReference>
<protein>
    <submittedName>
        <fullName evidence="1">Uncharacterized protein</fullName>
    </submittedName>
</protein>
<gene>
    <name evidence="1" type="ORF">FOZ62_023637</name>
</gene>
<reference evidence="1 2" key="1">
    <citation type="submission" date="2020-04" db="EMBL/GenBank/DDBJ databases">
        <title>Perkinsus olseni comparative genomics.</title>
        <authorList>
            <person name="Bogema D.R."/>
        </authorList>
    </citation>
    <scope>NUCLEOTIDE SEQUENCE [LARGE SCALE GENOMIC DNA]</scope>
    <source>
        <strain evidence="1">ATCC PRA-205</strain>
    </source>
</reference>
<dbReference type="Proteomes" id="UP000574390">
    <property type="component" value="Unassembled WGS sequence"/>
</dbReference>